<organism evidence="3 4">
    <name type="scientific">Dictyocaulus viviparus</name>
    <name type="common">Bovine lungworm</name>
    <dbReference type="NCBI Taxonomy" id="29172"/>
    <lineage>
        <taxon>Eukaryota</taxon>
        <taxon>Metazoa</taxon>
        <taxon>Ecdysozoa</taxon>
        <taxon>Nematoda</taxon>
        <taxon>Chromadorea</taxon>
        <taxon>Rhabditida</taxon>
        <taxon>Rhabditina</taxon>
        <taxon>Rhabditomorpha</taxon>
        <taxon>Strongyloidea</taxon>
        <taxon>Metastrongylidae</taxon>
        <taxon>Dictyocaulus</taxon>
    </lineage>
</organism>
<gene>
    <name evidence="3" type="ORF">DICVIV_01845</name>
</gene>
<evidence type="ECO:0000313" key="3">
    <source>
        <dbReference type="EMBL" id="KJH51954.1"/>
    </source>
</evidence>
<dbReference type="GO" id="GO:0046872">
    <property type="term" value="F:metal ion binding"/>
    <property type="evidence" value="ECO:0007669"/>
    <property type="project" value="UniProtKB-KW"/>
</dbReference>
<reference evidence="3 4" key="1">
    <citation type="submission" date="2013-11" db="EMBL/GenBank/DDBJ databases">
        <title>Draft genome of the bovine lungworm Dictyocaulus viviparus.</title>
        <authorList>
            <person name="Mitreva M."/>
        </authorList>
    </citation>
    <scope>NUCLEOTIDE SEQUENCE [LARGE SCALE GENOMIC DNA]</scope>
    <source>
        <strain evidence="3 4">HannoverDv2000</strain>
    </source>
</reference>
<evidence type="ECO:0000256" key="1">
    <source>
        <dbReference type="ARBA" id="ARBA00022723"/>
    </source>
</evidence>
<dbReference type="STRING" id="29172.A0A0D8Y7J3"/>
<reference evidence="4" key="2">
    <citation type="journal article" date="2016" name="Sci. Rep.">
        <title>Dictyocaulus viviparus genome, variome and transcriptome elucidate lungworm biology and support future intervention.</title>
        <authorList>
            <person name="McNulty S.N."/>
            <person name="Strube C."/>
            <person name="Rosa B.A."/>
            <person name="Martin J.C."/>
            <person name="Tyagi R."/>
            <person name="Choi Y.J."/>
            <person name="Wang Q."/>
            <person name="Hallsworth Pepin K."/>
            <person name="Zhang X."/>
            <person name="Ozersky P."/>
            <person name="Wilson R.K."/>
            <person name="Sternberg P.W."/>
            <person name="Gasser R.B."/>
            <person name="Mitreva M."/>
        </authorList>
    </citation>
    <scope>NUCLEOTIDE SEQUENCE [LARGE SCALE GENOMIC DNA]</scope>
    <source>
        <strain evidence="4">HannoverDv2000</strain>
    </source>
</reference>
<keyword evidence="4" id="KW-1185">Reference proteome</keyword>
<keyword evidence="2" id="KW-0408">Iron</keyword>
<evidence type="ECO:0000313" key="4">
    <source>
        <dbReference type="Proteomes" id="UP000053766"/>
    </source>
</evidence>
<dbReference type="Proteomes" id="UP000053766">
    <property type="component" value="Unassembled WGS sequence"/>
</dbReference>
<accession>A0A0D8Y7J3</accession>
<sequence length="255" mass="29572">MNFCTWLREEIVFNHCTLKCSNFLMSCVGASDRLQNKFMEIRTNLSKNSQNGKGRAPHGEHGYNFIGIFESYFSLLINRVCRKAKRRYLFKKHEMVFGGAVKLLSGVPKIISVSQPLNRIITVQWKYGTKGEFLLIWLQDCSQESTSYFGPAMIAKNLIMNEFDVEQYPTSCSIENEELVINWNGTQSSMKRFTDTPNDLLESVCMDGIAVIKDRVPPRRAKNPVHDVEERIRFYWERICSLEHPSKHINRIDFA</sequence>
<proteinExistence type="predicted"/>
<evidence type="ECO:0000256" key="2">
    <source>
        <dbReference type="ARBA" id="ARBA00023004"/>
    </source>
</evidence>
<dbReference type="AlphaFoldDB" id="A0A0D8Y7J3"/>
<keyword evidence="1" id="KW-0479">Metal-binding</keyword>
<dbReference type="Gene3D" id="3.30.2020.30">
    <property type="match status" value="1"/>
</dbReference>
<protein>
    <submittedName>
        <fullName evidence="3">Uncharacterized protein</fullName>
    </submittedName>
</protein>
<dbReference type="InterPro" id="IPR038492">
    <property type="entry name" value="GBBH-like_N_sf"/>
</dbReference>
<dbReference type="EMBL" id="KN716173">
    <property type="protein sequence ID" value="KJH51954.1"/>
    <property type="molecule type" value="Genomic_DNA"/>
</dbReference>
<dbReference type="OrthoDB" id="406634at2759"/>
<name>A0A0D8Y7J3_DICVI</name>